<dbReference type="InterPro" id="IPR000644">
    <property type="entry name" value="CBS_dom"/>
</dbReference>
<dbReference type="InterPro" id="IPR051462">
    <property type="entry name" value="CBS_domain-containing"/>
</dbReference>
<dbReference type="PANTHER" id="PTHR48108:SF35">
    <property type="entry name" value="ZINC METALLOPROTEASE MJ0392"/>
    <property type="match status" value="1"/>
</dbReference>
<evidence type="ECO:0000259" key="3">
    <source>
        <dbReference type="PROSITE" id="PS51371"/>
    </source>
</evidence>
<dbReference type="Gene3D" id="3.10.580.10">
    <property type="entry name" value="CBS-domain"/>
    <property type="match status" value="1"/>
</dbReference>
<organism evidence="4 5">
    <name type="scientific">Thermoproteota archaeon</name>
    <dbReference type="NCBI Taxonomy" id="2056631"/>
    <lineage>
        <taxon>Archaea</taxon>
        <taxon>Thermoproteota</taxon>
    </lineage>
</organism>
<dbReference type="SUPFAM" id="SSF54631">
    <property type="entry name" value="CBS-domain pair"/>
    <property type="match status" value="1"/>
</dbReference>
<dbReference type="EMBL" id="QMQX01000039">
    <property type="protein sequence ID" value="RLE52713.1"/>
    <property type="molecule type" value="Genomic_DNA"/>
</dbReference>
<keyword evidence="2" id="KW-0129">CBS domain</keyword>
<feature type="domain" description="CBS" evidence="3">
    <location>
        <begin position="9"/>
        <end position="67"/>
    </location>
</feature>
<dbReference type="AlphaFoldDB" id="A0A497EZ97"/>
<dbReference type="PANTHER" id="PTHR48108">
    <property type="entry name" value="CBS DOMAIN-CONTAINING PROTEIN CBSX2, CHLOROPLASTIC"/>
    <property type="match status" value="1"/>
</dbReference>
<sequence>MFLKVREVMNPNVVYAKVPGSTREVLELMRSKKVTGVPVVKGPGKTLAGIVTRENLLSKPDEDQLALLMTRDVLSISSDAELIDAVRLMMSKEIRRLPVTSPSGELEGILTVGDVLQKVLSKMSSGKLVKDFMRKRVLLTWQETPIP</sequence>
<feature type="domain" description="CBS" evidence="3">
    <location>
        <begin position="69"/>
        <end position="125"/>
    </location>
</feature>
<feature type="non-terminal residue" evidence="4">
    <location>
        <position position="147"/>
    </location>
</feature>
<proteinExistence type="predicted"/>
<accession>A0A497EZ97</accession>
<comment type="caution">
    <text evidence="4">The sequence shown here is derived from an EMBL/GenBank/DDBJ whole genome shotgun (WGS) entry which is preliminary data.</text>
</comment>
<name>A0A497EZ97_9CREN</name>
<dbReference type="InterPro" id="IPR046342">
    <property type="entry name" value="CBS_dom_sf"/>
</dbReference>
<gene>
    <name evidence="4" type="ORF">DRJ33_02970</name>
</gene>
<dbReference type="SMART" id="SM00116">
    <property type="entry name" value="CBS"/>
    <property type="match status" value="2"/>
</dbReference>
<evidence type="ECO:0000313" key="5">
    <source>
        <dbReference type="Proteomes" id="UP000272051"/>
    </source>
</evidence>
<evidence type="ECO:0000313" key="4">
    <source>
        <dbReference type="EMBL" id="RLE52713.1"/>
    </source>
</evidence>
<evidence type="ECO:0000256" key="1">
    <source>
        <dbReference type="ARBA" id="ARBA00022737"/>
    </source>
</evidence>
<protein>
    <recommendedName>
        <fullName evidence="3">CBS domain-containing protein</fullName>
    </recommendedName>
</protein>
<dbReference type="Pfam" id="PF00571">
    <property type="entry name" value="CBS"/>
    <property type="match status" value="2"/>
</dbReference>
<reference evidence="4 5" key="1">
    <citation type="submission" date="2018-06" db="EMBL/GenBank/DDBJ databases">
        <title>Extensive metabolic versatility and redundancy in microbially diverse, dynamic hydrothermal sediments.</title>
        <authorList>
            <person name="Dombrowski N."/>
            <person name="Teske A."/>
            <person name="Baker B.J."/>
        </authorList>
    </citation>
    <scope>NUCLEOTIDE SEQUENCE [LARGE SCALE GENOMIC DNA]</scope>
    <source>
        <strain evidence="4">B34_G17</strain>
    </source>
</reference>
<keyword evidence="1" id="KW-0677">Repeat</keyword>
<evidence type="ECO:0000256" key="2">
    <source>
        <dbReference type="PROSITE-ProRule" id="PRU00703"/>
    </source>
</evidence>
<dbReference type="Proteomes" id="UP000272051">
    <property type="component" value="Unassembled WGS sequence"/>
</dbReference>
<dbReference type="PROSITE" id="PS51371">
    <property type="entry name" value="CBS"/>
    <property type="match status" value="2"/>
</dbReference>